<evidence type="ECO:0000313" key="2">
    <source>
        <dbReference type="EMBL" id="SEK82752.1"/>
    </source>
</evidence>
<organism evidence="2 3">
    <name type="scientific">Ruminococcus albus</name>
    <dbReference type="NCBI Taxonomy" id="1264"/>
    <lineage>
        <taxon>Bacteria</taxon>
        <taxon>Bacillati</taxon>
        <taxon>Bacillota</taxon>
        <taxon>Clostridia</taxon>
        <taxon>Eubacteriales</taxon>
        <taxon>Oscillospiraceae</taxon>
        <taxon>Ruminococcus</taxon>
    </lineage>
</organism>
<keyword evidence="1" id="KW-0472">Membrane</keyword>
<dbReference type="PROSITE" id="PS51257">
    <property type="entry name" value="PROKAR_LIPOPROTEIN"/>
    <property type="match status" value="1"/>
</dbReference>
<name>A0A1H7K7N5_RUMAL</name>
<evidence type="ECO:0000256" key="1">
    <source>
        <dbReference type="SAM" id="Phobius"/>
    </source>
</evidence>
<dbReference type="AlphaFoldDB" id="A0A1H7K7N5"/>
<dbReference type="OrthoDB" id="2065256at2"/>
<keyword evidence="1" id="KW-1133">Transmembrane helix</keyword>
<dbReference type="Proteomes" id="UP000186015">
    <property type="component" value="Unassembled WGS sequence"/>
</dbReference>
<keyword evidence="1" id="KW-0812">Transmembrane</keyword>
<feature type="transmembrane region" description="Helical" evidence="1">
    <location>
        <begin position="45"/>
        <end position="73"/>
    </location>
</feature>
<protein>
    <submittedName>
        <fullName evidence="2">Uncharacterized protein</fullName>
    </submittedName>
</protein>
<dbReference type="RefSeq" id="WP_074832599.1">
    <property type="nucleotide sequence ID" value="NZ_FOAT01000006.1"/>
</dbReference>
<proteinExistence type="predicted"/>
<feature type="transmembrane region" description="Helical" evidence="1">
    <location>
        <begin position="85"/>
        <end position="109"/>
    </location>
</feature>
<feature type="transmembrane region" description="Helical" evidence="1">
    <location>
        <begin position="12"/>
        <end position="33"/>
    </location>
</feature>
<dbReference type="EMBL" id="FOAT01000006">
    <property type="protein sequence ID" value="SEK82752.1"/>
    <property type="molecule type" value="Genomic_DNA"/>
</dbReference>
<reference evidence="2 3" key="1">
    <citation type="submission" date="2016-10" db="EMBL/GenBank/DDBJ databases">
        <authorList>
            <person name="de Groot N.N."/>
        </authorList>
    </citation>
    <scope>NUCLEOTIDE SEQUENCE [LARGE SCALE GENOMIC DNA]</scope>
    <source>
        <strain evidence="2 3">KH2T6</strain>
    </source>
</reference>
<evidence type="ECO:0000313" key="3">
    <source>
        <dbReference type="Proteomes" id="UP000186015"/>
    </source>
</evidence>
<accession>A0A1H7K7N5</accession>
<gene>
    <name evidence="2" type="ORF">SAMN05216469_10698</name>
</gene>
<sequence>MASSKINKAKALVVIPIVVLVVGIACFALSMVLEKPTDRGTLYSVVSAVWLFGLFLAPIPCFVMSLVGTVMAANAKKSGEQGTNGTVILGVMELLIAVGLAVLAVLMFIGGQGV</sequence>